<dbReference type="Gene3D" id="3.40.50.150">
    <property type="entry name" value="Vaccinia Virus protein VP39"/>
    <property type="match status" value="1"/>
</dbReference>
<dbReference type="eggNOG" id="KOG2912">
    <property type="taxonomic scope" value="Eukaryota"/>
</dbReference>
<dbReference type="InterPro" id="IPR010286">
    <property type="entry name" value="METTL16/RlmF"/>
</dbReference>
<evidence type="ECO:0000256" key="2">
    <source>
        <dbReference type="ARBA" id="ARBA00022679"/>
    </source>
</evidence>
<keyword evidence="2" id="KW-0808">Transferase</keyword>
<organism evidence="4 5">
    <name type="scientific">Arthroderma otae (strain ATCC MYA-4605 / CBS 113480)</name>
    <name type="common">Microsporum canis</name>
    <dbReference type="NCBI Taxonomy" id="554155"/>
    <lineage>
        <taxon>Eukaryota</taxon>
        <taxon>Fungi</taxon>
        <taxon>Dikarya</taxon>
        <taxon>Ascomycota</taxon>
        <taxon>Pezizomycotina</taxon>
        <taxon>Eurotiomycetes</taxon>
        <taxon>Eurotiomycetidae</taxon>
        <taxon>Onygenales</taxon>
        <taxon>Arthrodermataceae</taxon>
        <taxon>Microsporum</taxon>
    </lineage>
</organism>
<sequence length="412" mass="47278">MDSAGNIYRQKVDFSALALQDPAFKEFLNAKGQLDFSNPDAVSLLRRDFGLEVELPGDRLCPPVPNRYVVCDPLDDYSSLIDGLWCRLNYILWLQDLIDCTNDDYFDRFDPDRDVVGLDMENVLRNNLQSRIQVVESTPDGPLIPLDGRIPLKLLDFTMCNPPFYESREEMLQLAEEKQHEPLSVCTGAETEMITPGGEVAFVNKMIEESLRLREAVKWYTSMLGKRSSLLSLIEELQRLGNKNWAVTEFIQGDKTKRWAIAWSWKDVRPTMGVARSISNIPKRYLPFPSEFHFSMPCKSIDLLIEAIDTEIKSFRIPWEWDNKKSSGLGFTTENAWSRQARRKRQQQDAAKDGFNNAGTQSNTEDVVFGFIIQVRRLSPENADITVRWVKGFDSVIFESFCGMLKRKVEGM</sequence>
<dbReference type="Pfam" id="PF05971">
    <property type="entry name" value="Methyltransf_10"/>
    <property type="match status" value="2"/>
</dbReference>
<keyword evidence="5" id="KW-1185">Reference proteome</keyword>
<dbReference type="InterPro" id="IPR029063">
    <property type="entry name" value="SAM-dependent_MTases_sf"/>
</dbReference>
<dbReference type="GO" id="GO:0008168">
    <property type="term" value="F:methyltransferase activity"/>
    <property type="evidence" value="ECO:0007669"/>
    <property type="project" value="UniProtKB-KW"/>
</dbReference>
<evidence type="ECO:0000256" key="1">
    <source>
        <dbReference type="ARBA" id="ARBA00022603"/>
    </source>
</evidence>
<keyword evidence="1" id="KW-0489">Methyltransferase</keyword>
<dbReference type="STRING" id="554155.C5FN16"/>
<dbReference type="GO" id="GO:0070475">
    <property type="term" value="P:rRNA base methylation"/>
    <property type="evidence" value="ECO:0007669"/>
    <property type="project" value="TreeGrafter"/>
</dbReference>
<feature type="region of interest" description="Disordered" evidence="3">
    <location>
        <begin position="338"/>
        <end position="359"/>
    </location>
</feature>
<dbReference type="Proteomes" id="UP000002035">
    <property type="component" value="Unassembled WGS sequence"/>
</dbReference>
<evidence type="ECO:0000313" key="4">
    <source>
        <dbReference type="EMBL" id="EEQ31252.1"/>
    </source>
</evidence>
<dbReference type="AlphaFoldDB" id="C5FN16"/>
<evidence type="ECO:0000256" key="3">
    <source>
        <dbReference type="SAM" id="MobiDB-lite"/>
    </source>
</evidence>
<dbReference type="PANTHER" id="PTHR13393">
    <property type="entry name" value="SAM-DEPENDENT METHYLTRANSFERASE"/>
    <property type="match status" value="1"/>
</dbReference>
<name>C5FN16_ARTOC</name>
<dbReference type="OMA" id="HQGRYDF"/>
<protein>
    <submittedName>
        <fullName evidence="4">DUF890 domain-containing protein</fullName>
    </submittedName>
</protein>
<dbReference type="VEuPathDB" id="FungiDB:MCYG_04071"/>
<accession>C5FN16</accession>
<dbReference type="GeneID" id="9224403"/>
<gene>
    <name evidence="4" type="ORF">MCYG_04071</name>
</gene>
<dbReference type="EMBL" id="DS995704">
    <property type="protein sequence ID" value="EEQ31252.1"/>
    <property type="molecule type" value="Genomic_DNA"/>
</dbReference>
<reference evidence="5" key="1">
    <citation type="journal article" date="2012" name="MBio">
        <title>Comparative genome analysis of Trichophyton rubrum and related dermatophytes reveals candidate genes involved in infection.</title>
        <authorList>
            <person name="Martinez D.A."/>
            <person name="Oliver B.G."/>
            <person name="Graeser Y."/>
            <person name="Goldberg J.M."/>
            <person name="Li W."/>
            <person name="Martinez-Rossi N.M."/>
            <person name="Monod M."/>
            <person name="Shelest E."/>
            <person name="Barton R.C."/>
            <person name="Birch E."/>
            <person name="Brakhage A.A."/>
            <person name="Chen Z."/>
            <person name="Gurr S.J."/>
            <person name="Heiman D."/>
            <person name="Heitman J."/>
            <person name="Kosti I."/>
            <person name="Rossi A."/>
            <person name="Saif S."/>
            <person name="Samalova M."/>
            <person name="Saunders C.W."/>
            <person name="Shea T."/>
            <person name="Summerbell R.C."/>
            <person name="Xu J."/>
            <person name="Young S."/>
            <person name="Zeng Q."/>
            <person name="Birren B.W."/>
            <person name="Cuomo C.A."/>
            <person name="White T.C."/>
        </authorList>
    </citation>
    <scope>NUCLEOTIDE SEQUENCE [LARGE SCALE GENOMIC DNA]</scope>
    <source>
        <strain evidence="5">ATCC MYA-4605 / CBS 113480</strain>
    </source>
</reference>
<dbReference type="RefSeq" id="XP_002846334.1">
    <property type="nucleotide sequence ID" value="XM_002846288.1"/>
</dbReference>
<dbReference type="OrthoDB" id="4171223at2759"/>
<dbReference type="SUPFAM" id="SSF53335">
    <property type="entry name" value="S-adenosyl-L-methionine-dependent methyltransferases"/>
    <property type="match status" value="1"/>
</dbReference>
<dbReference type="HOGENOM" id="CLU_027534_0_1_1"/>
<evidence type="ECO:0000313" key="5">
    <source>
        <dbReference type="Proteomes" id="UP000002035"/>
    </source>
</evidence>
<dbReference type="PANTHER" id="PTHR13393:SF0">
    <property type="entry name" value="RNA N6-ADENOSINE-METHYLTRANSFERASE METTL16"/>
    <property type="match status" value="1"/>
</dbReference>
<proteinExistence type="predicted"/>
<dbReference type="GO" id="GO:0005634">
    <property type="term" value="C:nucleus"/>
    <property type="evidence" value="ECO:0007669"/>
    <property type="project" value="TreeGrafter"/>
</dbReference>